<keyword evidence="1" id="KW-0732">Signal</keyword>
<feature type="chain" id="PRO_5031024632" description="DUF2782 domain-containing protein" evidence="1">
    <location>
        <begin position="19"/>
        <end position="102"/>
    </location>
</feature>
<evidence type="ECO:0000313" key="3">
    <source>
        <dbReference type="Proteomes" id="UP000031631"/>
    </source>
</evidence>
<dbReference type="KEGG" id="tbn:TBH_C0506"/>
<accession>A0A7U6GGY5</accession>
<protein>
    <recommendedName>
        <fullName evidence="4">DUF2782 domain-containing protein</fullName>
    </recommendedName>
</protein>
<dbReference type="AlphaFoldDB" id="A0A7U6GGY5"/>
<reference evidence="2 3" key="1">
    <citation type="journal article" date="2014" name="PLoS ONE">
        <title>Physiological and genomic features of a novel sulfur-oxidizing gammaproteobacterium belonging to a previously uncultivated symbiotic lineage isolated from a hydrothermal vent.</title>
        <authorList>
            <person name="Nunoura T."/>
            <person name="Takaki Y."/>
            <person name="Kazama H."/>
            <person name="Kakuta J."/>
            <person name="Shimamura S."/>
            <person name="Makita H."/>
            <person name="Hirai M."/>
            <person name="Miyazaki M."/>
            <person name="Takai K."/>
        </authorList>
    </citation>
    <scope>NUCLEOTIDE SEQUENCE [LARGE SCALE GENOMIC DNA]</scope>
    <source>
        <strain evidence="2 3">Hiromi1</strain>
    </source>
</reference>
<dbReference type="Proteomes" id="UP000031631">
    <property type="component" value="Chromosome"/>
</dbReference>
<name>A0A7U6GGY5_9GAMM</name>
<dbReference type="InterPro" id="IPR021357">
    <property type="entry name" value="DUF2782"/>
</dbReference>
<evidence type="ECO:0000313" key="2">
    <source>
        <dbReference type="EMBL" id="BAO43451.1"/>
    </source>
</evidence>
<sequence>MKMLLVSFLLLFSVTSLAEDAASQLPPGADDGETLEPEVTIRQEGSRTVHEYRVNGRLYMVKIVPRVGPPYYLMDSNGDGEMDTREDDPNGVVLPQWILLRW</sequence>
<evidence type="ECO:0008006" key="4">
    <source>
        <dbReference type="Google" id="ProtNLM"/>
    </source>
</evidence>
<dbReference type="EMBL" id="AP012273">
    <property type="protein sequence ID" value="BAO43451.1"/>
    <property type="molecule type" value="Genomic_DNA"/>
</dbReference>
<dbReference type="Gene3D" id="2.20.130.30">
    <property type="entry name" value="Protein of unknown function DUF2782"/>
    <property type="match status" value="1"/>
</dbReference>
<gene>
    <name evidence="2" type="ORF">TBH_C0506</name>
</gene>
<feature type="signal peptide" evidence="1">
    <location>
        <begin position="1"/>
        <end position="18"/>
    </location>
</feature>
<keyword evidence="3" id="KW-1185">Reference proteome</keyword>
<evidence type="ECO:0000256" key="1">
    <source>
        <dbReference type="SAM" id="SignalP"/>
    </source>
</evidence>
<organism evidence="2 3">
    <name type="scientific">Thiolapillus brandeum</name>
    <dbReference type="NCBI Taxonomy" id="1076588"/>
    <lineage>
        <taxon>Bacteria</taxon>
        <taxon>Pseudomonadati</taxon>
        <taxon>Pseudomonadota</taxon>
        <taxon>Gammaproteobacteria</taxon>
        <taxon>Chromatiales</taxon>
        <taxon>Sedimenticolaceae</taxon>
        <taxon>Thiolapillus</taxon>
    </lineage>
</organism>
<dbReference type="Pfam" id="PF11191">
    <property type="entry name" value="DUF2782"/>
    <property type="match status" value="1"/>
</dbReference>
<proteinExistence type="predicted"/>